<organism evidence="3 4">
    <name type="scientific">Micromonospora globbae</name>
    <dbReference type="NCBI Taxonomy" id="1894969"/>
    <lineage>
        <taxon>Bacteria</taxon>
        <taxon>Bacillati</taxon>
        <taxon>Actinomycetota</taxon>
        <taxon>Actinomycetes</taxon>
        <taxon>Micromonosporales</taxon>
        <taxon>Micromonosporaceae</taxon>
        <taxon>Micromonospora</taxon>
    </lineage>
</organism>
<dbReference type="Proteomes" id="UP001432190">
    <property type="component" value="Chromosome"/>
</dbReference>
<sequence length="130" mass="14088">MSRVPIPPALVTILREQIERFGVAKDGRLFQSERGNVVAASTSSRVWDEARRLALTPRQVDSPLAGRPYDLRHAAVSLWLNAGVPATEVADRAGRSVDVLLKVYAKCIDGAEATVNDRIAEALTGVAWPV</sequence>
<protein>
    <submittedName>
        <fullName evidence="3">Integrase</fullName>
    </submittedName>
</protein>
<dbReference type="SUPFAM" id="SSF56349">
    <property type="entry name" value="DNA breaking-rejoining enzymes"/>
    <property type="match status" value="1"/>
</dbReference>
<evidence type="ECO:0000313" key="3">
    <source>
        <dbReference type="EMBL" id="WUP48184.1"/>
    </source>
</evidence>
<evidence type="ECO:0000313" key="4">
    <source>
        <dbReference type="Proteomes" id="UP001432190"/>
    </source>
</evidence>
<gene>
    <name evidence="3" type="ORF">OG994_21520</name>
</gene>
<evidence type="ECO:0000259" key="2">
    <source>
        <dbReference type="PROSITE" id="PS51898"/>
    </source>
</evidence>
<dbReference type="EMBL" id="CP108084">
    <property type="protein sequence ID" value="WUP48184.1"/>
    <property type="molecule type" value="Genomic_DNA"/>
</dbReference>
<evidence type="ECO:0000256" key="1">
    <source>
        <dbReference type="ARBA" id="ARBA00023172"/>
    </source>
</evidence>
<dbReference type="InterPro" id="IPR013762">
    <property type="entry name" value="Integrase-like_cat_sf"/>
</dbReference>
<accession>A0ABZ1S2N1</accession>
<proteinExistence type="predicted"/>
<feature type="domain" description="Tyr recombinase" evidence="2">
    <location>
        <begin position="1"/>
        <end position="117"/>
    </location>
</feature>
<dbReference type="InterPro" id="IPR011010">
    <property type="entry name" value="DNA_brk_join_enz"/>
</dbReference>
<dbReference type="PROSITE" id="PS51898">
    <property type="entry name" value="TYR_RECOMBINASE"/>
    <property type="match status" value="1"/>
</dbReference>
<dbReference type="InterPro" id="IPR002104">
    <property type="entry name" value="Integrase_catalytic"/>
</dbReference>
<keyword evidence="4" id="KW-1185">Reference proteome</keyword>
<name>A0ABZ1S2N1_9ACTN</name>
<dbReference type="RefSeq" id="WP_328850767.1">
    <property type="nucleotide sequence ID" value="NZ_CP108084.1"/>
</dbReference>
<keyword evidence="1" id="KW-0233">DNA recombination</keyword>
<reference evidence="3" key="1">
    <citation type="submission" date="2022-10" db="EMBL/GenBank/DDBJ databases">
        <title>The complete genomes of actinobacterial strains from the NBC collection.</title>
        <authorList>
            <person name="Joergensen T.S."/>
            <person name="Alvarez Arevalo M."/>
            <person name="Sterndorff E.B."/>
            <person name="Faurdal D."/>
            <person name="Vuksanovic O."/>
            <person name="Mourched A.-S."/>
            <person name="Charusanti P."/>
            <person name="Shaw S."/>
            <person name="Blin K."/>
            <person name="Weber T."/>
        </authorList>
    </citation>
    <scope>NUCLEOTIDE SEQUENCE</scope>
    <source>
        <strain evidence="3">NBC_00256</strain>
    </source>
</reference>
<dbReference type="Gene3D" id="1.10.443.10">
    <property type="entry name" value="Intergrase catalytic core"/>
    <property type="match status" value="1"/>
</dbReference>